<comment type="caution">
    <text evidence="1">The sequence shown here is derived from an EMBL/GenBank/DDBJ whole genome shotgun (WGS) entry which is preliminary data.</text>
</comment>
<keyword evidence="2" id="KW-1185">Reference proteome</keyword>
<evidence type="ECO:0000313" key="1">
    <source>
        <dbReference type="EMBL" id="KAF3848521.1"/>
    </source>
</evidence>
<organism evidence="1 2">
    <name type="scientific">Dissostichus mawsoni</name>
    <name type="common">Antarctic cod</name>
    <dbReference type="NCBI Taxonomy" id="36200"/>
    <lineage>
        <taxon>Eukaryota</taxon>
        <taxon>Metazoa</taxon>
        <taxon>Chordata</taxon>
        <taxon>Craniata</taxon>
        <taxon>Vertebrata</taxon>
        <taxon>Euteleostomi</taxon>
        <taxon>Actinopterygii</taxon>
        <taxon>Neopterygii</taxon>
        <taxon>Teleostei</taxon>
        <taxon>Neoteleostei</taxon>
        <taxon>Acanthomorphata</taxon>
        <taxon>Eupercaria</taxon>
        <taxon>Perciformes</taxon>
        <taxon>Notothenioidei</taxon>
        <taxon>Nototheniidae</taxon>
        <taxon>Dissostichus</taxon>
    </lineage>
</organism>
<reference evidence="1 2" key="1">
    <citation type="submission" date="2020-03" db="EMBL/GenBank/DDBJ databases">
        <title>Dissostichus mawsoni Genome sequencing and assembly.</title>
        <authorList>
            <person name="Park H."/>
        </authorList>
    </citation>
    <scope>NUCLEOTIDE SEQUENCE [LARGE SCALE GENOMIC DNA]</scope>
    <source>
        <strain evidence="1">DM0001</strain>
        <tissue evidence="1">Muscle</tissue>
    </source>
</reference>
<dbReference type="AlphaFoldDB" id="A0A7J5YHT1"/>
<name>A0A7J5YHT1_DISMA</name>
<sequence>MCGSITWLQSSQTSILRVVILQEGSASPPPLNSSRITLQNCWTVFLHDGSHVSGLAALGLQPLSLRTIEPPSSSSSVLRTPR</sequence>
<proteinExistence type="predicted"/>
<protein>
    <submittedName>
        <fullName evidence="1">Uncharacterized protein</fullName>
    </submittedName>
</protein>
<dbReference type="Proteomes" id="UP000518266">
    <property type="component" value="Unassembled WGS sequence"/>
</dbReference>
<evidence type="ECO:0000313" key="2">
    <source>
        <dbReference type="Proteomes" id="UP000518266"/>
    </source>
</evidence>
<accession>A0A7J5YHT1</accession>
<dbReference type="EMBL" id="JAAKFY010000012">
    <property type="protein sequence ID" value="KAF3848521.1"/>
    <property type="molecule type" value="Genomic_DNA"/>
</dbReference>
<gene>
    <name evidence="1" type="ORF">F7725_015018</name>
</gene>